<organism evidence="1">
    <name type="scientific">Harvfovirus sp</name>
    <dbReference type="NCBI Taxonomy" id="2487768"/>
    <lineage>
        <taxon>Viruses</taxon>
        <taxon>Varidnaviria</taxon>
        <taxon>Bamfordvirae</taxon>
        <taxon>Nucleocytoviricota</taxon>
        <taxon>Megaviricetes</taxon>
        <taxon>Imitervirales</taxon>
        <taxon>Mimiviridae</taxon>
        <taxon>Klosneuvirinae</taxon>
    </lineage>
</organism>
<proteinExistence type="predicted"/>
<dbReference type="EMBL" id="MK072309">
    <property type="protein sequence ID" value="AYV81839.1"/>
    <property type="molecule type" value="Genomic_DNA"/>
</dbReference>
<gene>
    <name evidence="1" type="ORF">Harvfovirus67_9</name>
</gene>
<accession>A0A3G5A902</accession>
<evidence type="ECO:0000313" key="1">
    <source>
        <dbReference type="EMBL" id="AYV81839.1"/>
    </source>
</evidence>
<sequence length="231" mass="27144">MCRILNRGNYFSTLLLIIFLATTIKFFEEQFGNIITSRERLDAILKATPTELEITLFTVHQDQIIFNITVTGTNNTNQLAFYISRRNYNIDDTSEYYILDPNYINNINADENLDTALLATYSNNLLNDWFAYSDEFTTRAIMHKKDYYAYNETTKCTSITRIYRMFDNIFYEMKLNNPFNFLLATLNDIQLTPIINYKLINPNTLQLSSNNTKIDHILLGTLILYNRLHQQ</sequence>
<reference evidence="1" key="1">
    <citation type="submission" date="2018-10" db="EMBL/GenBank/DDBJ databases">
        <title>Hidden diversity of soil giant viruses.</title>
        <authorList>
            <person name="Schulz F."/>
            <person name="Alteio L."/>
            <person name="Goudeau D."/>
            <person name="Ryan E.M."/>
            <person name="Malmstrom R.R."/>
            <person name="Blanchard J."/>
            <person name="Woyke T."/>
        </authorList>
    </citation>
    <scope>NUCLEOTIDE SEQUENCE</scope>
    <source>
        <strain evidence="1">HAV1</strain>
    </source>
</reference>
<protein>
    <submittedName>
        <fullName evidence="1">Uncharacterized protein</fullName>
    </submittedName>
</protein>
<name>A0A3G5A902_9VIRU</name>